<dbReference type="EMBL" id="JAQLXW010000006">
    <property type="protein sequence ID" value="MDB8003584.1"/>
    <property type="molecule type" value="Genomic_DNA"/>
</dbReference>
<evidence type="ECO:0000259" key="1">
    <source>
        <dbReference type="Pfam" id="PF10593"/>
    </source>
</evidence>
<accession>A0AAW6CZH6</accession>
<protein>
    <submittedName>
        <fullName evidence="2">Z1 domain-containing protein</fullName>
    </submittedName>
</protein>
<organism evidence="2 3">
    <name type="scientific">[Eubacterium] siraeum</name>
    <dbReference type="NCBI Taxonomy" id="39492"/>
    <lineage>
        <taxon>Bacteria</taxon>
        <taxon>Bacillati</taxon>
        <taxon>Bacillota</taxon>
        <taxon>Clostridia</taxon>
        <taxon>Eubacteriales</taxon>
        <taxon>Oscillospiraceae</taxon>
        <taxon>Oscillospiraceae incertae sedis</taxon>
    </lineage>
</organism>
<reference evidence="2" key="1">
    <citation type="submission" date="2023-01" db="EMBL/GenBank/DDBJ databases">
        <title>Human gut microbiome strain richness.</title>
        <authorList>
            <person name="Chen-Liaw A."/>
        </authorList>
    </citation>
    <scope>NUCLEOTIDE SEQUENCE</scope>
    <source>
        <strain evidence="2">1001283st1_G1_1001283B150217_161031</strain>
    </source>
</reference>
<dbReference type="SUPFAM" id="SSF52540">
    <property type="entry name" value="P-loop containing nucleoside triphosphate hydrolases"/>
    <property type="match status" value="1"/>
</dbReference>
<dbReference type="InterPro" id="IPR027417">
    <property type="entry name" value="P-loop_NTPase"/>
</dbReference>
<comment type="caution">
    <text evidence="2">The sequence shown here is derived from an EMBL/GenBank/DDBJ whole genome shotgun (WGS) entry which is preliminary data.</text>
</comment>
<sequence length="627" mass="70924">MNHAESYINELLQRNRATLADAVKNTINDIVPQYIENFSYREHVVSLLMGNVQSGKTSHMFGLIAAAADQGFNIFVLLTTDNTLLQEQTFKRALADLDTFCVCGENDYIRFQANALRKPVLLVLKKNVHVLQQWKNNFSSTNFCAGNPLFIVDDEADAASPNTKVNQKDVSAINRTLNAIKKTSSSSIYLQVTGTPQSLLLQTKIAGWKPQFIYYFEPGKGYLGGDFFFSDEKCPHVIPTDNDEGKELLQDDEFPENGLKQALLMHLVSSAHLFLNGSQVSNFVVHPSVKVSEHQKFANKIGEYLNELNLSIDEDCTIETLHQTYDNLKTTKPDIAPFDDIYSYIKETLEKDQINVLVINSKASYDENARYETGLNIVVGGNSLGRGITFPMLQTIYYCRVAKNPQADTMWQHSRMFGYDRDPGLVRVFMPPLLIKRFSEINKTNNSIINQINKAKNADDIKMYYPKTLRPTRKNVIDNSHLNMLVGGVSYFPFYPTNDDISQIDNILSAFSENDGYSVNLQLIYQIIQMIDSEKGDWNKKSYLSFLKSYISEDPSRQGVLIVRRGRDIAKGTGTLLSPNDRALVSRITDKVSLTLYKVTGTKGWDGKEIWIPNIKFPDGLVFYDVN</sequence>
<evidence type="ECO:0000313" key="2">
    <source>
        <dbReference type="EMBL" id="MDB8003584.1"/>
    </source>
</evidence>
<feature type="domain" description="Putative endonuclease Z1" evidence="1">
    <location>
        <begin position="259"/>
        <end position="459"/>
    </location>
</feature>
<name>A0AAW6CZH6_9FIRM</name>
<dbReference type="Proteomes" id="UP001210809">
    <property type="component" value="Unassembled WGS sequence"/>
</dbReference>
<dbReference type="AlphaFoldDB" id="A0AAW6CZH6"/>
<evidence type="ECO:0000313" key="3">
    <source>
        <dbReference type="Proteomes" id="UP001210809"/>
    </source>
</evidence>
<gene>
    <name evidence="2" type="ORF">PNE09_05815</name>
</gene>
<dbReference type="Pfam" id="PF10593">
    <property type="entry name" value="Z1"/>
    <property type="match status" value="1"/>
</dbReference>
<proteinExistence type="predicted"/>
<dbReference type="InterPro" id="IPR018310">
    <property type="entry name" value="Put_endonuclease_Z1-dom"/>
</dbReference>